<organism evidence="2 3">
    <name type="scientific">Oceanidesulfovibrio marinus</name>
    <dbReference type="NCBI Taxonomy" id="370038"/>
    <lineage>
        <taxon>Bacteria</taxon>
        <taxon>Pseudomonadati</taxon>
        <taxon>Thermodesulfobacteriota</taxon>
        <taxon>Desulfovibrionia</taxon>
        <taxon>Desulfovibrionales</taxon>
        <taxon>Desulfovibrionaceae</taxon>
        <taxon>Oceanidesulfovibrio</taxon>
    </lineage>
</organism>
<accession>A0A6P1ZHL9</accession>
<dbReference type="AlphaFoldDB" id="A0A6P1ZHL9"/>
<dbReference type="EMBL" id="QMIF01000005">
    <property type="protein sequence ID" value="TVM34071.1"/>
    <property type="molecule type" value="Genomic_DNA"/>
</dbReference>
<reference evidence="1 4" key="2">
    <citation type="submission" date="2019-04" db="EMBL/GenBank/DDBJ databases">
        <title>Isolation and culture of sulfate reducing bacteria from the cold seep of the South China Sea.</title>
        <authorList>
            <person name="Sun C."/>
            <person name="Liu R."/>
        </authorList>
    </citation>
    <scope>NUCLEOTIDE SEQUENCE [LARGE SCALE GENOMIC DNA]</scope>
    <source>
        <strain evidence="1 4">CS1</strain>
    </source>
</reference>
<evidence type="ECO:0000313" key="1">
    <source>
        <dbReference type="EMBL" id="QJT10702.1"/>
    </source>
</evidence>
<dbReference type="EMBL" id="CP039543">
    <property type="protein sequence ID" value="QJT10702.1"/>
    <property type="molecule type" value="Genomic_DNA"/>
</dbReference>
<dbReference type="Proteomes" id="UP000503251">
    <property type="component" value="Chromosome"/>
</dbReference>
<proteinExistence type="predicted"/>
<evidence type="ECO:0000313" key="4">
    <source>
        <dbReference type="Proteomes" id="UP000503251"/>
    </source>
</evidence>
<reference evidence="2 3" key="1">
    <citation type="submission" date="2018-06" db="EMBL/GenBank/DDBJ databases">
        <title>Complete genome of Desulfovibrio marinus P48SEP.</title>
        <authorList>
            <person name="Crispim J.S."/>
            <person name="Vidigal P.M.P."/>
            <person name="Silva L.C.F."/>
            <person name="Araujo L.C."/>
            <person name="Laguardia C.N."/>
            <person name="Dias R.S."/>
            <person name="Sousa M.P."/>
            <person name="Paula S.O."/>
            <person name="Silva C."/>
        </authorList>
    </citation>
    <scope>NUCLEOTIDE SEQUENCE [LARGE SCALE GENOMIC DNA]</scope>
    <source>
        <strain evidence="2 3">P48SEP</strain>
    </source>
</reference>
<keyword evidence="4" id="KW-1185">Reference proteome</keyword>
<gene>
    <name evidence="2" type="ORF">DQK91_09205</name>
    <name evidence="1" type="ORF">E8L03_18050</name>
</gene>
<dbReference type="OrthoDB" id="5453911at2"/>
<evidence type="ECO:0000313" key="2">
    <source>
        <dbReference type="EMBL" id="TVM34071.1"/>
    </source>
</evidence>
<dbReference type="RefSeq" id="WP_144305067.1">
    <property type="nucleotide sequence ID" value="NZ_CP039543.1"/>
</dbReference>
<evidence type="ECO:0000313" key="3">
    <source>
        <dbReference type="Proteomes" id="UP000434052"/>
    </source>
</evidence>
<name>A0A6P1ZHL9_9BACT</name>
<protein>
    <submittedName>
        <fullName evidence="2">Uncharacterized protein</fullName>
    </submittedName>
</protein>
<dbReference type="Proteomes" id="UP000434052">
    <property type="component" value="Unassembled WGS sequence"/>
</dbReference>
<sequence>MAADETKKKDVVQDVLAELLTSAQRDETIPDAEDLNALLYRDPKEISERRHRSFRLSNSYDDLGPAGRAALVDEDRDEDIDQELRSFRLAQAPRNKKKATVYFPKKLHTRLRSAKYQVKKLVPPEMRSYVTMSDIVTIALRIALREFEMKGKNSLMLKLLVKNIQRKM</sequence>